<dbReference type="PROSITE" id="PS51257">
    <property type="entry name" value="PROKAR_LIPOPROTEIN"/>
    <property type="match status" value="1"/>
</dbReference>
<dbReference type="RefSeq" id="WP_146799589.1">
    <property type="nucleotide sequence ID" value="NZ_VOLP01000013.1"/>
</dbReference>
<dbReference type="Proteomes" id="UP000321917">
    <property type="component" value="Unassembled WGS sequence"/>
</dbReference>
<evidence type="ECO:0000313" key="2">
    <source>
        <dbReference type="EMBL" id="TWX68173.1"/>
    </source>
</evidence>
<evidence type="ECO:0000313" key="3">
    <source>
        <dbReference type="Proteomes" id="UP000321525"/>
    </source>
</evidence>
<dbReference type="OrthoDB" id="5803286at2"/>
<evidence type="ECO:0000313" key="1">
    <source>
        <dbReference type="EMBL" id="TWX59146.1"/>
    </source>
</evidence>
<gene>
    <name evidence="1" type="ORF">ESZ26_10540</name>
    <name evidence="2" type="ORF">ESZ27_07475</name>
</gene>
<dbReference type="EMBL" id="VOLR01000013">
    <property type="protein sequence ID" value="TWX59146.1"/>
    <property type="molecule type" value="Genomic_DNA"/>
</dbReference>
<comment type="caution">
    <text evidence="2">The sequence shown here is derived from an EMBL/GenBank/DDBJ whole genome shotgun (WGS) entry which is preliminary data.</text>
</comment>
<protein>
    <recommendedName>
        <fullName evidence="5">Lipoprotein</fullName>
    </recommendedName>
</protein>
<reference evidence="2 4" key="1">
    <citation type="submission" date="2019-07" db="EMBL/GenBank/DDBJ databases">
        <title>Genomes of sea-ice associated Colwellia species.</title>
        <authorList>
            <person name="Bowman J.P."/>
        </authorList>
    </citation>
    <scope>NUCLEOTIDE SEQUENCE [LARGE SCALE GENOMIC DNA]</scope>
    <source>
        <strain evidence="1 3">ACAM 607</strain>
        <strain evidence="2 4">IC036</strain>
    </source>
</reference>
<proteinExistence type="predicted"/>
<accession>A0A5C6QHE6</accession>
<dbReference type="Proteomes" id="UP000321525">
    <property type="component" value="Unassembled WGS sequence"/>
</dbReference>
<dbReference type="AlphaFoldDB" id="A0A5C6QHE6"/>
<keyword evidence="3" id="KW-1185">Reference proteome</keyword>
<organism evidence="2 4">
    <name type="scientific">Colwellia hornerae</name>
    <dbReference type="NCBI Taxonomy" id="89402"/>
    <lineage>
        <taxon>Bacteria</taxon>
        <taxon>Pseudomonadati</taxon>
        <taxon>Pseudomonadota</taxon>
        <taxon>Gammaproteobacteria</taxon>
        <taxon>Alteromonadales</taxon>
        <taxon>Colwelliaceae</taxon>
        <taxon>Colwellia</taxon>
    </lineage>
</organism>
<dbReference type="EMBL" id="VOLQ01000011">
    <property type="protein sequence ID" value="TWX68173.1"/>
    <property type="molecule type" value="Genomic_DNA"/>
</dbReference>
<evidence type="ECO:0000313" key="4">
    <source>
        <dbReference type="Proteomes" id="UP000321917"/>
    </source>
</evidence>
<sequence>MKNNLRILLLIPILFACNNNGEVTKIITVGDEVKIAQAVELILLAPTNNITNIIWTQTAGDPVVFLAYTSKVIAFTPNTAGTYSFNVSFTLKDGNKETLSHSISVTDEQGHISARLGHAVLEGSKVSLRASLTSELSADTLVWQQTSGPEVNFTAEDTRGDYAVFFNAPEVTRDTVLEFTASSGSRSDKVAILVENAEAITTSDSTAYTERLARVFPFVADSSYADVLVDCVYSNKINFAQTCTFNTLPLIAHHTTTPTVDDIMDRVIVSHHWMGERFREFLENFDPHNDFKNLLRANTAIVISSDIRPSYYWVVSGAIHLDANYFWQTPDERDTINQAPDYRTSFGSELNFAMPWRYVKNNNYTSTFIAENVRVTRQPTDVLYSLTSLMYHELAHANDIFPSSSWSTLNRNQTILSTAQQIANDTGFKSDQLSNTLPLLGEEMYALAQVRFHGVDASSTEKSYQPNDIKTFFSSEDAPQFYNYSSIREDYAMLFDGFMMKARFDISRDVAITNAPKTANENYIVNWGQRGRIGEANIKPRVLYAVSHILPEVNDIENLVNNLPSPIMMNAGESWADNLNISPIKIEQSALQKISAHRKDRRFIQYEFYEKPSPLK</sequence>
<evidence type="ECO:0008006" key="5">
    <source>
        <dbReference type="Google" id="ProtNLM"/>
    </source>
</evidence>
<name>A0A5C6QHE6_9GAMM</name>